<name>A0ABY4FJS7_9MICO</name>
<evidence type="ECO:0000256" key="1">
    <source>
        <dbReference type="ARBA" id="ARBA00005254"/>
    </source>
</evidence>
<accession>A0ABY4FJS7</accession>
<dbReference type="Gene3D" id="3.10.129.10">
    <property type="entry name" value="Hotdog Thioesterase"/>
    <property type="match status" value="1"/>
</dbReference>
<comment type="similarity">
    <text evidence="1">Belongs to the enoyl-CoA hydratase/isomerase family.</text>
</comment>
<dbReference type="PANTHER" id="PTHR42993">
    <property type="entry name" value="MAOC-LIKE DEHYDRATASE DOMAIN-CONTAINING PROTEIN"/>
    <property type="match status" value="1"/>
</dbReference>
<keyword evidence="4" id="KW-1185">Reference proteome</keyword>
<reference evidence="3 4" key="1">
    <citation type="submission" date="2022-04" db="EMBL/GenBank/DDBJ databases">
        <title>Leucobacter sp. isolated from rhizosphere of garlic.</title>
        <authorList>
            <person name="Won M."/>
            <person name="Lee C.-M."/>
            <person name="Woen H.-Y."/>
            <person name="Kwon S.-W."/>
        </authorList>
    </citation>
    <scope>NUCLEOTIDE SEQUENCE [LARGE SCALE GENOMIC DNA]</scope>
    <source>
        <strain evidence="3 4">H21R-40</strain>
    </source>
</reference>
<gene>
    <name evidence="3" type="ORF">MUN78_12270</name>
</gene>
<dbReference type="InterPro" id="IPR002539">
    <property type="entry name" value="MaoC-like_dom"/>
</dbReference>
<proteinExistence type="inferred from homology"/>
<sequence>MAELLEMTGAALEPSEPFAVVQEDVDRFAAISGDAQWIHVDPARAVTGPFGGTIVHGYLLLSLLGGYWTRTLRVADAAEGLNYGLDRVRFIAPVRVGAVLEIRGVIVRAKELEAPRRGIRLHADLEIRDCAADHPCVVARTIVQYAR</sequence>
<dbReference type="InterPro" id="IPR029069">
    <property type="entry name" value="HotDog_dom_sf"/>
</dbReference>
<evidence type="ECO:0000313" key="4">
    <source>
        <dbReference type="Proteomes" id="UP000831786"/>
    </source>
</evidence>
<evidence type="ECO:0000313" key="3">
    <source>
        <dbReference type="EMBL" id="UOQ56446.1"/>
    </source>
</evidence>
<dbReference type="Pfam" id="PF01575">
    <property type="entry name" value="MaoC_dehydratas"/>
    <property type="match status" value="1"/>
</dbReference>
<dbReference type="PANTHER" id="PTHR42993:SF1">
    <property type="entry name" value="MAOC-LIKE DEHYDRATASE DOMAIN-CONTAINING PROTEIN"/>
    <property type="match status" value="1"/>
</dbReference>
<organism evidence="3 4">
    <name type="scientific">Leucobacter allii</name>
    <dbReference type="NCBI Taxonomy" id="2932247"/>
    <lineage>
        <taxon>Bacteria</taxon>
        <taxon>Bacillati</taxon>
        <taxon>Actinomycetota</taxon>
        <taxon>Actinomycetes</taxon>
        <taxon>Micrococcales</taxon>
        <taxon>Microbacteriaceae</taxon>
        <taxon>Leucobacter</taxon>
    </lineage>
</organism>
<evidence type="ECO:0000259" key="2">
    <source>
        <dbReference type="Pfam" id="PF01575"/>
    </source>
</evidence>
<dbReference type="Proteomes" id="UP000831786">
    <property type="component" value="Chromosome"/>
</dbReference>
<dbReference type="SUPFAM" id="SSF54637">
    <property type="entry name" value="Thioesterase/thiol ester dehydrase-isomerase"/>
    <property type="match status" value="1"/>
</dbReference>
<dbReference type="EMBL" id="CP095045">
    <property type="protein sequence ID" value="UOQ56446.1"/>
    <property type="molecule type" value="Genomic_DNA"/>
</dbReference>
<dbReference type="RefSeq" id="WP_244726767.1">
    <property type="nucleotide sequence ID" value="NZ_CP095045.1"/>
</dbReference>
<protein>
    <submittedName>
        <fullName evidence="3">MaoC family dehydratase</fullName>
    </submittedName>
</protein>
<feature type="domain" description="MaoC-like" evidence="2">
    <location>
        <begin position="8"/>
        <end position="113"/>
    </location>
</feature>